<dbReference type="Proteomes" id="UP000198324">
    <property type="component" value="Unassembled WGS sequence"/>
</dbReference>
<protein>
    <submittedName>
        <fullName evidence="3">PEGA domain-containing protein</fullName>
    </submittedName>
</protein>
<evidence type="ECO:0000259" key="2">
    <source>
        <dbReference type="Pfam" id="PF08308"/>
    </source>
</evidence>
<proteinExistence type="predicted"/>
<keyword evidence="4" id="KW-1185">Reference proteome</keyword>
<feature type="domain" description="PEGA" evidence="2">
    <location>
        <begin position="24"/>
        <end position="76"/>
    </location>
</feature>
<dbReference type="PROSITE" id="PS51257">
    <property type="entry name" value="PROKAR_LIPOPROTEIN"/>
    <property type="match status" value="1"/>
</dbReference>
<evidence type="ECO:0000313" key="3">
    <source>
        <dbReference type="EMBL" id="SNR89260.1"/>
    </source>
</evidence>
<dbReference type="EMBL" id="FZOC01000003">
    <property type="protein sequence ID" value="SNR89260.1"/>
    <property type="molecule type" value="Genomic_DNA"/>
</dbReference>
<dbReference type="OrthoDB" id="5455724at2"/>
<sequence>MRRAFAPLAIAFLAALCGCVTTQKIPVSTDPGGAAVFLDGVKVCEATPCGVEAKTDQNHLLTIVKDGYRQKDVTLRLAQTPGGKTVLTPDIVTLKLRTPDQPDLTDKDSAVGTAIDIGTELLQRVLKDATAPK</sequence>
<dbReference type="RefSeq" id="WP_089273800.1">
    <property type="nucleotide sequence ID" value="NZ_FZOC01000003.1"/>
</dbReference>
<dbReference type="InterPro" id="IPR013229">
    <property type="entry name" value="PEGA"/>
</dbReference>
<organism evidence="3 4">
    <name type="scientific">Humidesulfovibrio mexicanus</name>
    <dbReference type="NCBI Taxonomy" id="147047"/>
    <lineage>
        <taxon>Bacteria</taxon>
        <taxon>Pseudomonadati</taxon>
        <taxon>Thermodesulfobacteriota</taxon>
        <taxon>Desulfovibrionia</taxon>
        <taxon>Desulfovibrionales</taxon>
        <taxon>Desulfovibrionaceae</taxon>
        <taxon>Humidesulfovibrio</taxon>
    </lineage>
</organism>
<feature type="signal peptide" evidence="1">
    <location>
        <begin position="1"/>
        <end position="22"/>
    </location>
</feature>
<accession>A0A239A141</accession>
<dbReference type="Pfam" id="PF08308">
    <property type="entry name" value="PEGA"/>
    <property type="match status" value="1"/>
</dbReference>
<gene>
    <name evidence="3" type="ORF">SAMN04488503_1754</name>
</gene>
<name>A0A239A141_9BACT</name>
<evidence type="ECO:0000256" key="1">
    <source>
        <dbReference type="SAM" id="SignalP"/>
    </source>
</evidence>
<feature type="chain" id="PRO_5012353572" evidence="1">
    <location>
        <begin position="23"/>
        <end position="133"/>
    </location>
</feature>
<evidence type="ECO:0000313" key="4">
    <source>
        <dbReference type="Proteomes" id="UP000198324"/>
    </source>
</evidence>
<reference evidence="3 4" key="1">
    <citation type="submission" date="2017-06" db="EMBL/GenBank/DDBJ databases">
        <authorList>
            <person name="Kim H.J."/>
            <person name="Triplett B.A."/>
        </authorList>
    </citation>
    <scope>NUCLEOTIDE SEQUENCE [LARGE SCALE GENOMIC DNA]</scope>
    <source>
        <strain evidence="3 4">DSM 13116</strain>
    </source>
</reference>
<dbReference type="AlphaFoldDB" id="A0A239A141"/>
<keyword evidence="1" id="KW-0732">Signal</keyword>